<name>A0ABR2EJE2_9ROSI</name>
<accession>A0ABR2EJE2</accession>
<reference evidence="1 2" key="1">
    <citation type="journal article" date="2024" name="G3 (Bethesda)">
        <title>Genome assembly of Hibiscus sabdariffa L. provides insights into metabolisms of medicinal natural products.</title>
        <authorList>
            <person name="Kim T."/>
        </authorList>
    </citation>
    <scope>NUCLEOTIDE SEQUENCE [LARGE SCALE GENOMIC DNA]</scope>
    <source>
        <strain evidence="1">TK-2024</strain>
        <tissue evidence="1">Old leaves</tissue>
    </source>
</reference>
<evidence type="ECO:0000313" key="2">
    <source>
        <dbReference type="Proteomes" id="UP001472677"/>
    </source>
</evidence>
<protein>
    <submittedName>
        <fullName evidence="1">Uncharacterized protein</fullName>
    </submittedName>
</protein>
<organism evidence="1 2">
    <name type="scientific">Hibiscus sabdariffa</name>
    <name type="common">roselle</name>
    <dbReference type="NCBI Taxonomy" id="183260"/>
    <lineage>
        <taxon>Eukaryota</taxon>
        <taxon>Viridiplantae</taxon>
        <taxon>Streptophyta</taxon>
        <taxon>Embryophyta</taxon>
        <taxon>Tracheophyta</taxon>
        <taxon>Spermatophyta</taxon>
        <taxon>Magnoliopsida</taxon>
        <taxon>eudicotyledons</taxon>
        <taxon>Gunneridae</taxon>
        <taxon>Pentapetalae</taxon>
        <taxon>rosids</taxon>
        <taxon>malvids</taxon>
        <taxon>Malvales</taxon>
        <taxon>Malvaceae</taxon>
        <taxon>Malvoideae</taxon>
        <taxon>Hibiscus</taxon>
    </lineage>
</organism>
<evidence type="ECO:0000313" key="1">
    <source>
        <dbReference type="EMBL" id="KAK8562121.1"/>
    </source>
</evidence>
<sequence>MAKWSQCLEKVVEKVLFLGWSLFDNKGWCRWLSDGEKGVRRGVCTRVVMVRLYGASLLGLPSNNVAATCFFPPSTLSPRFPPKGGRPWC</sequence>
<gene>
    <name evidence="1" type="ORF">V6N12_049170</name>
</gene>
<keyword evidence="2" id="KW-1185">Reference proteome</keyword>
<proteinExistence type="predicted"/>
<dbReference type="Proteomes" id="UP001472677">
    <property type="component" value="Unassembled WGS sequence"/>
</dbReference>
<comment type="caution">
    <text evidence="1">The sequence shown here is derived from an EMBL/GenBank/DDBJ whole genome shotgun (WGS) entry which is preliminary data.</text>
</comment>
<dbReference type="EMBL" id="JBBPBM010000013">
    <property type="protein sequence ID" value="KAK8562121.1"/>
    <property type="molecule type" value="Genomic_DNA"/>
</dbReference>